<dbReference type="Proteomes" id="UP000236311">
    <property type="component" value="Unassembled WGS sequence"/>
</dbReference>
<dbReference type="AlphaFoldDB" id="A0A2K4ZDX1"/>
<dbReference type="GO" id="GO:0005975">
    <property type="term" value="P:carbohydrate metabolic process"/>
    <property type="evidence" value="ECO:0007669"/>
    <property type="project" value="InterPro"/>
</dbReference>
<gene>
    <name evidence="2" type="primary">yteR_1</name>
    <name evidence="2" type="ORF">AMURIS_01370</name>
</gene>
<proteinExistence type="predicted"/>
<dbReference type="InterPro" id="IPR052043">
    <property type="entry name" value="PolySaccharide_Degr_Enz"/>
</dbReference>
<dbReference type="GO" id="GO:0102211">
    <property type="term" value="F:unsaturated rhamnogalacturonyl hydrolase activity"/>
    <property type="evidence" value="ECO:0007669"/>
    <property type="project" value="UniProtKB-EC"/>
</dbReference>
<dbReference type="SUPFAM" id="SSF48208">
    <property type="entry name" value="Six-hairpin glycosidases"/>
    <property type="match status" value="1"/>
</dbReference>
<dbReference type="EMBL" id="OFSM01000006">
    <property type="protein sequence ID" value="SOY28659.1"/>
    <property type="molecule type" value="Genomic_DNA"/>
</dbReference>
<protein>
    <submittedName>
        <fullName evidence="2">Unsaturated rhamnogalacturonyl hydrolase YteR</fullName>
        <ecNumber evidence="2">3.2.1.172</ecNumber>
    </submittedName>
</protein>
<dbReference type="Pfam" id="PF07470">
    <property type="entry name" value="Glyco_hydro_88"/>
    <property type="match status" value="1"/>
</dbReference>
<keyword evidence="3" id="KW-1185">Reference proteome</keyword>
<accession>A0A2K4ZDX1</accession>
<organism evidence="2 3">
    <name type="scientific">Acetatifactor muris</name>
    <dbReference type="NCBI Taxonomy" id="879566"/>
    <lineage>
        <taxon>Bacteria</taxon>
        <taxon>Bacillati</taxon>
        <taxon>Bacillota</taxon>
        <taxon>Clostridia</taxon>
        <taxon>Lachnospirales</taxon>
        <taxon>Lachnospiraceae</taxon>
        <taxon>Acetatifactor</taxon>
    </lineage>
</organism>
<dbReference type="EC" id="3.2.1.172" evidence="2"/>
<evidence type="ECO:0000313" key="3">
    <source>
        <dbReference type="Proteomes" id="UP000236311"/>
    </source>
</evidence>
<dbReference type="InterPro" id="IPR012341">
    <property type="entry name" value="6hp_glycosidase-like_sf"/>
</dbReference>
<dbReference type="InterPro" id="IPR008928">
    <property type="entry name" value="6-hairpin_glycosidase_sf"/>
</dbReference>
<dbReference type="InterPro" id="IPR010905">
    <property type="entry name" value="Glyco_hydro_88"/>
</dbReference>
<sequence length="356" mass="40548">MDTGYAVRLADTVMRRFPRAGGYPYKDWSYPQGYLLMGFAKLWEAVRDQRYLAYIEEYCRSHVTADGEVIGFKGNSMDDMMAGAVLVWMYGQTGEARYGKACRRIYEAFRDYPRTREGGFLHVRNGLPGQMWVDGVFMGQMFYCRYGRMFREPACFDETKRQLELIYRYCHVHDGLLVHAYSEDSLAAWAGEDGKSPCVWSEGLGWYALILSEVLDMVPEGHPAFETAKKQLSELLAGLVRVQDACGLWYQVVDRPGRPDNWCDVSGSAMFTYAFRRALRLGLVQGEVYENAVKRGYEGMKSRIVENSEGLLDVHGACEGLCVQKSYEDYVHYPRKVNGQEALCGCLWAAGAMEQQ</sequence>
<dbReference type="PANTHER" id="PTHR33886:SF8">
    <property type="entry name" value="UNSATURATED RHAMNOGALACTURONAN HYDROLASE (EUROFUNG)"/>
    <property type="match status" value="1"/>
</dbReference>
<evidence type="ECO:0000256" key="1">
    <source>
        <dbReference type="ARBA" id="ARBA00022801"/>
    </source>
</evidence>
<keyword evidence="1 2" id="KW-0378">Hydrolase</keyword>
<dbReference type="PANTHER" id="PTHR33886">
    <property type="entry name" value="UNSATURATED RHAMNOGALACTURONAN HYDROLASE (EUROFUNG)"/>
    <property type="match status" value="1"/>
</dbReference>
<name>A0A2K4ZDX1_9FIRM</name>
<keyword evidence="2" id="KW-0326">Glycosidase</keyword>
<dbReference type="RefSeq" id="WP_172454994.1">
    <property type="nucleotide sequence ID" value="NZ_CANRXC010000022.1"/>
</dbReference>
<reference evidence="2 3" key="1">
    <citation type="submission" date="2018-01" db="EMBL/GenBank/DDBJ databases">
        <authorList>
            <person name="Gaut B.S."/>
            <person name="Morton B.R."/>
            <person name="Clegg M.T."/>
            <person name="Duvall M.R."/>
        </authorList>
    </citation>
    <scope>NUCLEOTIDE SEQUENCE [LARGE SCALE GENOMIC DNA]</scope>
    <source>
        <strain evidence="2">GP69</strain>
    </source>
</reference>
<evidence type="ECO:0000313" key="2">
    <source>
        <dbReference type="EMBL" id="SOY28659.1"/>
    </source>
</evidence>
<dbReference type="Gene3D" id="1.50.10.10">
    <property type="match status" value="1"/>
</dbReference>